<feature type="region of interest" description="Disordered" evidence="1">
    <location>
        <begin position="109"/>
        <end position="128"/>
    </location>
</feature>
<gene>
    <name evidence="2" type="ORF">PENFLA_c007G01183</name>
</gene>
<proteinExistence type="predicted"/>
<organism evidence="2 3">
    <name type="scientific">Penicillium flavigenum</name>
    <dbReference type="NCBI Taxonomy" id="254877"/>
    <lineage>
        <taxon>Eukaryota</taxon>
        <taxon>Fungi</taxon>
        <taxon>Dikarya</taxon>
        <taxon>Ascomycota</taxon>
        <taxon>Pezizomycotina</taxon>
        <taxon>Eurotiomycetes</taxon>
        <taxon>Eurotiomycetidae</taxon>
        <taxon>Eurotiales</taxon>
        <taxon>Aspergillaceae</taxon>
        <taxon>Penicillium</taxon>
    </lineage>
</organism>
<comment type="caution">
    <text evidence="2">The sequence shown here is derived from an EMBL/GenBank/DDBJ whole genome shotgun (WGS) entry which is preliminary data.</text>
</comment>
<dbReference type="EMBL" id="MLQL01000007">
    <property type="protein sequence ID" value="OQE26060.1"/>
    <property type="molecule type" value="Genomic_DNA"/>
</dbReference>
<accession>A0A1V6TJE0</accession>
<feature type="region of interest" description="Disordered" evidence="1">
    <location>
        <begin position="1"/>
        <end position="33"/>
    </location>
</feature>
<evidence type="ECO:0000313" key="2">
    <source>
        <dbReference type="EMBL" id="OQE26060.1"/>
    </source>
</evidence>
<dbReference type="Proteomes" id="UP000191342">
    <property type="component" value="Unassembled WGS sequence"/>
</dbReference>
<feature type="compositionally biased region" description="Low complexity" evidence="1">
    <location>
        <begin position="11"/>
        <end position="31"/>
    </location>
</feature>
<sequence length="208" mass="22805">MSATTSSPDITTSPGTSATTSASTRTGSLGTNWVTEIRDGTQLELSWRREQCLQCGLEKDDAIVVTKKQAEECESRAQAAEGELKSAQEQREAARIELSAVQKELKKKQKEQTQRWSMDDDIFGPVNRPQPFDQPFVFAAATLTSTRTTYQPPKADKRSPHLAFAGTVKEQSVKSYHHAVKGNCISVGSKKRFKVELPLATTAGQVTS</sequence>
<reference evidence="3" key="1">
    <citation type="journal article" date="2017" name="Nat. Microbiol.">
        <title>Global analysis of biosynthetic gene clusters reveals vast potential of secondary metabolite production in Penicillium species.</title>
        <authorList>
            <person name="Nielsen J.C."/>
            <person name="Grijseels S."/>
            <person name="Prigent S."/>
            <person name="Ji B."/>
            <person name="Dainat J."/>
            <person name="Nielsen K.F."/>
            <person name="Frisvad J.C."/>
            <person name="Workman M."/>
            <person name="Nielsen J."/>
        </authorList>
    </citation>
    <scope>NUCLEOTIDE SEQUENCE [LARGE SCALE GENOMIC DNA]</scope>
    <source>
        <strain evidence="3">IBT 14082</strain>
    </source>
</reference>
<dbReference type="OrthoDB" id="4366369at2759"/>
<evidence type="ECO:0000256" key="1">
    <source>
        <dbReference type="SAM" id="MobiDB-lite"/>
    </source>
</evidence>
<feature type="compositionally biased region" description="Polar residues" evidence="1">
    <location>
        <begin position="1"/>
        <end position="10"/>
    </location>
</feature>
<protein>
    <submittedName>
        <fullName evidence="2">Uncharacterized protein</fullName>
    </submittedName>
</protein>
<evidence type="ECO:0000313" key="3">
    <source>
        <dbReference type="Proteomes" id="UP000191342"/>
    </source>
</evidence>
<dbReference type="AlphaFoldDB" id="A0A1V6TJE0"/>
<name>A0A1V6TJE0_9EURO</name>
<keyword evidence="3" id="KW-1185">Reference proteome</keyword>